<evidence type="ECO:0000313" key="1">
    <source>
        <dbReference type="EMBL" id="OCR34343.1"/>
    </source>
</evidence>
<dbReference type="AlphaFoldDB" id="A0A853PWG8"/>
<dbReference type="Proteomes" id="UP000093197">
    <property type="component" value="Unassembled WGS sequence"/>
</dbReference>
<sequence length="46" mass="5683">MYSFSEEKEVQNGLFYHFIYKILVDNWSNMLHRQVNNLRFIALYPI</sequence>
<dbReference type="EMBL" id="LIDT01000012">
    <property type="protein sequence ID" value="OCR34343.1"/>
    <property type="molecule type" value="Genomic_DNA"/>
</dbReference>
<accession>A0A853PWG8</accession>
<evidence type="ECO:0000313" key="2">
    <source>
        <dbReference type="Proteomes" id="UP000093197"/>
    </source>
</evidence>
<comment type="caution">
    <text evidence="1">The sequence shown here is derived from an EMBL/GenBank/DDBJ whole genome shotgun (WGS) entry which is preliminary data.</text>
</comment>
<name>A0A853PWG8_BACFG</name>
<proteinExistence type="predicted"/>
<reference evidence="1 2" key="1">
    <citation type="journal article" date="2016" name="PLoS ONE">
        <title>Genomic Diversity of Enterotoxigenic Strains of Bacteroides fragilis.</title>
        <authorList>
            <person name="Pierce J.V."/>
            <person name="Bernstein H.D."/>
        </authorList>
    </citation>
    <scope>NUCLEOTIDE SEQUENCE [LARGE SCALE GENOMIC DNA]</scope>
    <source>
        <strain evidence="1 2">20793-3</strain>
    </source>
</reference>
<protein>
    <submittedName>
        <fullName evidence="1">Uncharacterized protein</fullName>
    </submittedName>
</protein>
<organism evidence="1 2">
    <name type="scientific">Bacteroides fragilis</name>
    <dbReference type="NCBI Taxonomy" id="817"/>
    <lineage>
        <taxon>Bacteria</taxon>
        <taxon>Pseudomonadati</taxon>
        <taxon>Bacteroidota</taxon>
        <taxon>Bacteroidia</taxon>
        <taxon>Bacteroidales</taxon>
        <taxon>Bacteroidaceae</taxon>
        <taxon>Bacteroides</taxon>
    </lineage>
</organism>
<gene>
    <name evidence="1" type="ORF">AC094_11900</name>
</gene>